<comment type="caution">
    <text evidence="3">The sequence shown here is derived from an EMBL/GenBank/DDBJ whole genome shotgun (WGS) entry which is preliminary data.</text>
</comment>
<sequence>MATILSGLWPTIIFHIRSNSMSFRMAESLVALGMIVLAILGWFQIQDLPNDALMFPAVLLLIIAILSAALFVRGLIGKASHFKQYSKDGWRFAISTKRMLFGFLTLALYFLTIPYVGFFTCSFILIIAVAKGAGYHKRLPLALSAFGFCIFVYLIFVALFERPLPKEFFVTLFANSI</sequence>
<gene>
    <name evidence="3" type="ORF">EES38_10700</name>
</gene>
<reference evidence="3 4" key="1">
    <citation type="submission" date="2018-11" db="EMBL/GenBank/DDBJ databases">
        <title>Vibrio LJC006 sp. nov., isolated from seawater during the bloom of the enteromorpha.</title>
        <authorList>
            <person name="Liang J."/>
        </authorList>
    </citation>
    <scope>NUCLEOTIDE SEQUENCE [LARGE SCALE GENOMIC DNA]</scope>
    <source>
        <strain evidence="3 4">LJC006</strain>
    </source>
</reference>
<name>A0A3N9THB6_9VIBR</name>
<evidence type="ECO:0000259" key="2">
    <source>
        <dbReference type="Pfam" id="PF07331"/>
    </source>
</evidence>
<proteinExistence type="predicted"/>
<keyword evidence="1" id="KW-0812">Transmembrane</keyword>
<dbReference type="EMBL" id="RJVQ01000003">
    <property type="protein sequence ID" value="RQW63701.1"/>
    <property type="molecule type" value="Genomic_DNA"/>
</dbReference>
<dbReference type="AlphaFoldDB" id="A0A3N9THB6"/>
<feature type="transmembrane region" description="Helical" evidence="1">
    <location>
        <begin position="141"/>
        <end position="160"/>
    </location>
</feature>
<accession>A0A3N9THB6</accession>
<dbReference type="Proteomes" id="UP000281112">
    <property type="component" value="Unassembled WGS sequence"/>
</dbReference>
<feature type="transmembrane region" description="Helical" evidence="1">
    <location>
        <begin position="100"/>
        <end position="129"/>
    </location>
</feature>
<evidence type="ECO:0000256" key="1">
    <source>
        <dbReference type="SAM" id="Phobius"/>
    </source>
</evidence>
<evidence type="ECO:0000313" key="4">
    <source>
        <dbReference type="Proteomes" id="UP000281112"/>
    </source>
</evidence>
<organism evidence="3 4">
    <name type="scientific">Vibrio viridaestus</name>
    <dbReference type="NCBI Taxonomy" id="2487322"/>
    <lineage>
        <taxon>Bacteria</taxon>
        <taxon>Pseudomonadati</taxon>
        <taxon>Pseudomonadota</taxon>
        <taxon>Gammaproteobacteria</taxon>
        <taxon>Vibrionales</taxon>
        <taxon>Vibrionaceae</taxon>
        <taxon>Vibrio</taxon>
    </lineage>
</organism>
<dbReference type="InterPro" id="IPR009936">
    <property type="entry name" value="DUF1468"/>
</dbReference>
<keyword evidence="4" id="KW-1185">Reference proteome</keyword>
<keyword evidence="1" id="KW-0472">Membrane</keyword>
<protein>
    <submittedName>
        <fullName evidence="3">Tripartite tricarboxylate transporter TctB family protein</fullName>
    </submittedName>
</protein>
<dbReference type="OrthoDB" id="6161396at2"/>
<evidence type="ECO:0000313" key="3">
    <source>
        <dbReference type="EMBL" id="RQW63701.1"/>
    </source>
</evidence>
<feature type="domain" description="DUF1468" evidence="2">
    <location>
        <begin position="31"/>
        <end position="165"/>
    </location>
</feature>
<feature type="transmembrane region" description="Helical" evidence="1">
    <location>
        <begin position="57"/>
        <end position="76"/>
    </location>
</feature>
<feature type="transmembrane region" description="Helical" evidence="1">
    <location>
        <begin position="25"/>
        <end position="45"/>
    </location>
</feature>
<keyword evidence="1" id="KW-1133">Transmembrane helix</keyword>
<dbReference type="Pfam" id="PF07331">
    <property type="entry name" value="TctB"/>
    <property type="match status" value="1"/>
</dbReference>